<name>A0A060Z9L2_ONCMY</name>
<reference evidence="1" key="1">
    <citation type="journal article" date="2014" name="Nat. Commun.">
        <title>The rainbow trout genome provides novel insights into evolution after whole-genome duplication in vertebrates.</title>
        <authorList>
            <person name="Berthelot C."/>
            <person name="Brunet F."/>
            <person name="Chalopin D."/>
            <person name="Juanchich A."/>
            <person name="Bernard M."/>
            <person name="Noel B."/>
            <person name="Bento P."/>
            <person name="Da Silva C."/>
            <person name="Labadie K."/>
            <person name="Alberti A."/>
            <person name="Aury J.M."/>
            <person name="Louis A."/>
            <person name="Dehais P."/>
            <person name="Bardou P."/>
            <person name="Montfort J."/>
            <person name="Klopp C."/>
            <person name="Cabau C."/>
            <person name="Gaspin C."/>
            <person name="Thorgaard G.H."/>
            <person name="Boussaha M."/>
            <person name="Quillet E."/>
            <person name="Guyomard R."/>
            <person name="Galiana D."/>
            <person name="Bobe J."/>
            <person name="Volff J.N."/>
            <person name="Genet C."/>
            <person name="Wincker P."/>
            <person name="Jaillon O."/>
            <person name="Roest Crollius H."/>
            <person name="Guiguen Y."/>
        </authorList>
    </citation>
    <scope>NUCLEOTIDE SEQUENCE [LARGE SCALE GENOMIC DNA]</scope>
</reference>
<reference evidence="1" key="2">
    <citation type="submission" date="2014-03" db="EMBL/GenBank/DDBJ databases">
        <authorList>
            <person name="Genoscope - CEA"/>
        </authorList>
    </citation>
    <scope>NUCLEOTIDE SEQUENCE</scope>
</reference>
<dbReference type="AlphaFoldDB" id="A0A060Z9L2"/>
<protein>
    <submittedName>
        <fullName evidence="1">Uncharacterized protein</fullName>
    </submittedName>
</protein>
<evidence type="ECO:0000313" key="1">
    <source>
        <dbReference type="EMBL" id="CDR00723.1"/>
    </source>
</evidence>
<proteinExistence type="predicted"/>
<accession>A0A060Z9L2</accession>
<evidence type="ECO:0000313" key="2">
    <source>
        <dbReference type="Proteomes" id="UP000193380"/>
    </source>
</evidence>
<dbReference type="Proteomes" id="UP000193380">
    <property type="component" value="Unassembled WGS sequence"/>
</dbReference>
<organism evidence="1 2">
    <name type="scientific">Oncorhynchus mykiss</name>
    <name type="common">Rainbow trout</name>
    <name type="synonym">Salmo gairdneri</name>
    <dbReference type="NCBI Taxonomy" id="8022"/>
    <lineage>
        <taxon>Eukaryota</taxon>
        <taxon>Metazoa</taxon>
        <taxon>Chordata</taxon>
        <taxon>Craniata</taxon>
        <taxon>Vertebrata</taxon>
        <taxon>Euteleostomi</taxon>
        <taxon>Actinopterygii</taxon>
        <taxon>Neopterygii</taxon>
        <taxon>Teleostei</taxon>
        <taxon>Protacanthopterygii</taxon>
        <taxon>Salmoniformes</taxon>
        <taxon>Salmonidae</taxon>
        <taxon>Salmoninae</taxon>
        <taxon>Oncorhynchus</taxon>
    </lineage>
</organism>
<dbReference type="PaxDb" id="8022-A0A060Z9L2"/>
<dbReference type="EMBL" id="FR960090">
    <property type="protein sequence ID" value="CDR00723.1"/>
    <property type="molecule type" value="Genomic_DNA"/>
</dbReference>
<gene>
    <name evidence="1" type="ORF">GSONMT00025644001</name>
</gene>
<sequence>MSPFAIIENDTFFNVSVFFKQALQSWLQLQFHPPEKIEQILKQILWLNSNVLVDKIPVFMGKMFEKGILFLNDIVNCNGRVMSFMELSELYGKVCSIQEYNQLITALPQKWRRQGTVLSAQYKRSQLEEE</sequence>